<protein>
    <submittedName>
        <fullName evidence="1">Uncharacterized protein</fullName>
    </submittedName>
</protein>
<proteinExistence type="predicted"/>
<accession>A0A8S5TSQ6</accession>
<evidence type="ECO:0000313" key="1">
    <source>
        <dbReference type="EMBL" id="DAF85199.1"/>
    </source>
</evidence>
<name>A0A8S5TSQ6_9CAUD</name>
<dbReference type="EMBL" id="BK015919">
    <property type="protein sequence ID" value="DAF85199.1"/>
    <property type="molecule type" value="Genomic_DNA"/>
</dbReference>
<organism evidence="1">
    <name type="scientific">Siphoviridae sp. ctj8j9</name>
    <dbReference type="NCBI Taxonomy" id="2825629"/>
    <lineage>
        <taxon>Viruses</taxon>
        <taxon>Duplodnaviria</taxon>
        <taxon>Heunggongvirae</taxon>
        <taxon>Uroviricota</taxon>
        <taxon>Caudoviricetes</taxon>
    </lineage>
</organism>
<sequence length="294" mass="32507">MEASATLLEQLNQFTRRTHTADEVYLFDVLLCDNEIDRDQERFSLEALGQLKALLVGKTGIFDHNPSGMHQTARLFATSLETDPHRVTQAGEPYTCLKGQAYMVRTAGNQDLIREIDGGIKKEVSISCSAAAKTCSICGKEQCAHLKGRIYQGKPCHKILQQITDAYEWSFVAVPAQVHAGVTKRYGSAEPESSAAIALQKQLAAQNQLLEQVEADTRQEIIRLRYLTGAEPEDPAFRMAAEKMNLQELLQYKKALRQTARYRPGSSQLRPTSAADAMAAFRLEKGGTACSTNP</sequence>
<reference evidence="1" key="1">
    <citation type="journal article" date="2021" name="Proc. Natl. Acad. Sci. U.S.A.">
        <title>A Catalog of Tens of Thousands of Viruses from Human Metagenomes Reveals Hidden Associations with Chronic Diseases.</title>
        <authorList>
            <person name="Tisza M.J."/>
            <person name="Buck C.B."/>
        </authorList>
    </citation>
    <scope>NUCLEOTIDE SEQUENCE</scope>
    <source>
        <strain evidence="1">Ctj8j9</strain>
    </source>
</reference>